<comment type="similarity">
    <text evidence="4">Belongs to the metallo-beta-lactamase superfamily. RNA-metabolizing metallo-beta-lactamase-like family. CPSF2/YSH1 subfamily.</text>
</comment>
<dbReference type="Pfam" id="PF13299">
    <property type="entry name" value="CPSF100_C"/>
    <property type="match status" value="1"/>
</dbReference>
<dbReference type="OMA" id="QSRHNME"/>
<dbReference type="Pfam" id="PF07521">
    <property type="entry name" value="RMMBL"/>
    <property type="match status" value="1"/>
</dbReference>
<feature type="compositionally biased region" description="Basic and acidic residues" evidence="5">
    <location>
        <begin position="675"/>
        <end position="685"/>
    </location>
</feature>
<proteinExistence type="inferred from homology"/>
<dbReference type="RefSeq" id="XP_007779218.1">
    <property type="nucleotide sequence ID" value="XM_007781028.1"/>
</dbReference>
<comment type="subcellular location">
    <subcellularLocation>
        <location evidence="1 4">Nucleus</location>
    </subcellularLocation>
</comment>
<dbReference type="Pfam" id="PF16661">
    <property type="entry name" value="Lactamase_B_6"/>
    <property type="match status" value="1"/>
</dbReference>
<dbReference type="SMART" id="SM01027">
    <property type="entry name" value="Beta-Casp"/>
    <property type="match status" value="1"/>
</dbReference>
<dbReference type="InterPro" id="IPR035639">
    <property type="entry name" value="CPSF2_MBL"/>
</dbReference>
<dbReference type="GO" id="GO:0005847">
    <property type="term" value="C:mRNA cleavage and polyadenylation specificity factor complex"/>
    <property type="evidence" value="ECO:0007669"/>
    <property type="project" value="InterPro"/>
</dbReference>
<feature type="region of interest" description="Disordered" evidence="5">
    <location>
        <begin position="849"/>
        <end position="870"/>
    </location>
</feature>
<evidence type="ECO:0000256" key="1">
    <source>
        <dbReference type="ARBA" id="ARBA00004123"/>
    </source>
</evidence>
<dbReference type="GO" id="GO:0006397">
    <property type="term" value="P:mRNA processing"/>
    <property type="evidence" value="ECO:0007669"/>
    <property type="project" value="UniProtKB-KW"/>
</dbReference>
<evidence type="ECO:0000313" key="8">
    <source>
        <dbReference type="Proteomes" id="UP000016924"/>
    </source>
</evidence>
<dbReference type="Gene3D" id="3.60.15.10">
    <property type="entry name" value="Ribonuclease Z/Hydroxyacylglutathione hydrolase-like"/>
    <property type="match status" value="1"/>
</dbReference>
<dbReference type="InterPro" id="IPR022712">
    <property type="entry name" value="Beta_Casp"/>
</dbReference>
<dbReference type="InterPro" id="IPR011108">
    <property type="entry name" value="RMMBL"/>
</dbReference>
<keyword evidence="2 4" id="KW-0507">mRNA processing</keyword>
<evidence type="ECO:0000256" key="4">
    <source>
        <dbReference type="RuleBase" id="RU365006"/>
    </source>
</evidence>
<feature type="compositionally biased region" description="Polar residues" evidence="5">
    <location>
        <begin position="515"/>
        <end position="524"/>
    </location>
</feature>
<dbReference type="PANTHER" id="PTHR45922">
    <property type="entry name" value="CLEAVAGE AND POLYADENYLATION SPECIFICITY FACTOR SUBUNIT 2"/>
    <property type="match status" value="1"/>
</dbReference>
<feature type="domain" description="Beta-Casp" evidence="6">
    <location>
        <begin position="285"/>
        <end position="454"/>
    </location>
</feature>
<dbReference type="GeneID" id="19900440"/>
<keyword evidence="3 4" id="KW-0539">Nucleus</keyword>
<feature type="compositionally biased region" description="Basic and acidic residues" evidence="5">
    <location>
        <begin position="618"/>
        <end position="655"/>
    </location>
</feature>
<dbReference type="InterPro" id="IPR027075">
    <property type="entry name" value="CPSF2"/>
</dbReference>
<organism evidence="7 8">
    <name type="scientific">Coniosporium apollinis (strain CBS 100218)</name>
    <name type="common">Rock-inhabiting black yeast</name>
    <dbReference type="NCBI Taxonomy" id="1168221"/>
    <lineage>
        <taxon>Eukaryota</taxon>
        <taxon>Fungi</taxon>
        <taxon>Dikarya</taxon>
        <taxon>Ascomycota</taxon>
        <taxon>Pezizomycotina</taxon>
        <taxon>Dothideomycetes</taxon>
        <taxon>Dothideomycetes incertae sedis</taxon>
        <taxon>Coniosporium</taxon>
    </lineage>
</organism>
<dbReference type="STRING" id="1168221.R7YQE5"/>
<keyword evidence="4" id="KW-0694">RNA-binding</keyword>
<dbReference type="GO" id="GO:0003723">
    <property type="term" value="F:RNA binding"/>
    <property type="evidence" value="ECO:0007669"/>
    <property type="project" value="UniProtKB-KW"/>
</dbReference>
<evidence type="ECO:0000256" key="5">
    <source>
        <dbReference type="SAM" id="MobiDB-lite"/>
    </source>
</evidence>
<dbReference type="PANTHER" id="PTHR45922:SF1">
    <property type="entry name" value="CLEAVAGE AND POLYADENYLATION SPECIFICITY FACTOR SUBUNIT 2"/>
    <property type="match status" value="1"/>
</dbReference>
<dbReference type="Pfam" id="PF10996">
    <property type="entry name" value="Beta-Casp"/>
    <property type="match status" value="1"/>
</dbReference>
<sequence>MFNFTPLLGAQSTSAASQSLLELDGGIKILVDVGWDESFDAEKLKELERQIPTLSIILLTHATTAHLGAFVHCCKHFPLFKRIPIYATTPVISLGRTLLQDVYSSTPLAASIIPEAALSESAYSCPSARTGGVPNILLQPPTADEIAKYFSLINPLKYSQSHQPLPSPFSPPLNGLTVTAYGAGHTLGGTIWHIQHGLESIVYSVDWNQSRENVFPGAEWLSETGAEVKEQLRRPTALVCSSKGAERVAPPGGRKRRDDTLLSMIRDTVSNGGTVLIPTDSSARVLELAYLLENAWQAAHTGDGLEALKESKLYLAGRTGGATMRYVRSMLEWMNESIVRDFETASGAQGSQGHRRTRSRGGAADGERSGKDQSKSVNAPFDFKHLKLLERKSQLRRMLSQTSPRVILASDSSLEWGFSKDAILMVAKDRRNLIVLTERPSRPHQRRDGLAGSLFEIYKGKAGTGANLETDTATVVDMEGRDLAVELVETAALAGNEVPLYQQYLARQRQLHNTMQPGQGASLETSADVVDDRSSTTSTTSEDSDEERQGKVLNVSAAMNHSRHKLGLSDQELGINILIRGKLIHDYDVRGKKGRETMFPFVAKRRRADDFGDVIRPEDYIRQEEKDEVNGEAQRDGEPKKENALGQKRKWDDVGTKSGLNGHRTSNGVNKRRKKNEDQPKEQRDAASNGTEVSDNEDFESSDEEGDVKTAEGPLKVTITKQIMTFECKIGYIDFAGLHDKRSLQMLIPLIRPRKLILVAGEKEETLALAADCRKLLSPGSETTSESSFEVLTPAIGTTVDASVDTNAWTLKLSHHLARRLHWQNVRGLGVVAITGLLESESAEDEALQKNAKKKQKMTTGEKEDSESSTPILDVVPASMAGATRSVAQPLHVGDLRLADLRKLMQASGLTAEFRGEGTLLVNGMVAVRKTGTGKIEVDGGGVSVLGSNQTDGTFNKVKRKIYEGLAVVAGG</sequence>
<dbReference type="Proteomes" id="UP000016924">
    <property type="component" value="Unassembled WGS sequence"/>
</dbReference>
<evidence type="ECO:0000256" key="2">
    <source>
        <dbReference type="ARBA" id="ARBA00022664"/>
    </source>
</evidence>
<protein>
    <recommendedName>
        <fullName evidence="4">Cleavage and polyadenylation specificity factor subunit 2</fullName>
    </recommendedName>
    <alternativeName>
        <fullName evidence="4">Cleavage and polyadenylation specificity factor 100 kDa subunit</fullName>
    </alternativeName>
</protein>
<dbReference type="InterPro" id="IPR025069">
    <property type="entry name" value="Cpsf2_C"/>
</dbReference>
<feature type="compositionally biased region" description="Basic and acidic residues" evidence="5">
    <location>
        <begin position="365"/>
        <end position="374"/>
    </location>
</feature>
<dbReference type="InterPro" id="IPR001279">
    <property type="entry name" value="Metallo-B-lactamas"/>
</dbReference>
<feature type="region of interest" description="Disordered" evidence="5">
    <location>
        <begin position="344"/>
        <end position="377"/>
    </location>
</feature>
<name>R7YQE5_CONA1</name>
<gene>
    <name evidence="7" type="ORF">W97_03129</name>
</gene>
<reference evidence="8" key="1">
    <citation type="submission" date="2012-06" db="EMBL/GenBank/DDBJ databases">
        <title>The genome sequence of Coniosporium apollinis CBS 100218.</title>
        <authorList>
            <consortium name="The Broad Institute Genome Sequencing Platform"/>
            <person name="Cuomo C."/>
            <person name="Gorbushina A."/>
            <person name="Noack S."/>
            <person name="Walker B."/>
            <person name="Young S.K."/>
            <person name="Zeng Q."/>
            <person name="Gargeya S."/>
            <person name="Fitzgerald M."/>
            <person name="Haas B."/>
            <person name="Abouelleil A."/>
            <person name="Alvarado L."/>
            <person name="Arachchi H.M."/>
            <person name="Berlin A.M."/>
            <person name="Chapman S.B."/>
            <person name="Goldberg J."/>
            <person name="Griggs A."/>
            <person name="Gujja S."/>
            <person name="Hansen M."/>
            <person name="Howarth C."/>
            <person name="Imamovic A."/>
            <person name="Larimer J."/>
            <person name="McCowan C."/>
            <person name="Montmayeur A."/>
            <person name="Murphy C."/>
            <person name="Neiman D."/>
            <person name="Pearson M."/>
            <person name="Priest M."/>
            <person name="Roberts A."/>
            <person name="Saif S."/>
            <person name="Shea T."/>
            <person name="Sisk P."/>
            <person name="Sykes S."/>
            <person name="Wortman J."/>
            <person name="Nusbaum C."/>
            <person name="Birren B."/>
        </authorList>
    </citation>
    <scope>NUCLEOTIDE SEQUENCE [LARGE SCALE GENOMIC DNA]</scope>
    <source>
        <strain evidence="8">CBS 100218</strain>
    </source>
</reference>
<evidence type="ECO:0000313" key="7">
    <source>
        <dbReference type="EMBL" id="EON63901.1"/>
    </source>
</evidence>
<dbReference type="EMBL" id="JH767565">
    <property type="protein sequence ID" value="EON63901.1"/>
    <property type="molecule type" value="Genomic_DNA"/>
</dbReference>
<keyword evidence="8" id="KW-1185">Reference proteome</keyword>
<dbReference type="HOGENOM" id="CLU_002227_3_0_1"/>
<feature type="compositionally biased region" description="Acidic residues" evidence="5">
    <location>
        <begin position="694"/>
        <end position="706"/>
    </location>
</feature>
<dbReference type="CDD" id="cd16293">
    <property type="entry name" value="CPSF2-like_MBL-fold"/>
    <property type="match status" value="1"/>
</dbReference>
<feature type="region of interest" description="Disordered" evidence="5">
    <location>
        <begin position="515"/>
        <end position="550"/>
    </location>
</feature>
<dbReference type="AlphaFoldDB" id="R7YQE5"/>
<dbReference type="InterPro" id="IPR036866">
    <property type="entry name" value="RibonucZ/Hydroxyglut_hydro"/>
</dbReference>
<dbReference type="eggNOG" id="KOG1135">
    <property type="taxonomic scope" value="Eukaryota"/>
</dbReference>
<evidence type="ECO:0000256" key="3">
    <source>
        <dbReference type="ARBA" id="ARBA00023242"/>
    </source>
</evidence>
<dbReference type="SUPFAM" id="SSF56281">
    <property type="entry name" value="Metallo-hydrolase/oxidoreductase"/>
    <property type="match status" value="1"/>
</dbReference>
<dbReference type="OrthoDB" id="64353at2759"/>
<feature type="region of interest" description="Disordered" evidence="5">
    <location>
        <begin position="618"/>
        <end position="710"/>
    </location>
</feature>
<accession>R7YQE5</accession>
<evidence type="ECO:0000259" key="6">
    <source>
        <dbReference type="SMART" id="SM01027"/>
    </source>
</evidence>